<sequence length="37" mass="4284">MDGVSSWKTKAAPSLVCVKFECYYEYNGEVHWGRRSV</sequence>
<dbReference type="HOGENOM" id="CLU_3346747_0_0_9"/>
<reference evidence="1 2" key="2">
    <citation type="journal article" date="2013" name="Genome Announc.">
        <title>Genome Sequence of Growth-Improving Paenibacillus mucilaginosus Strain KNP414.</title>
        <authorList>
            <person name="Lu J.J."/>
            <person name="Wang J.F."/>
            <person name="Hu X.F."/>
        </authorList>
    </citation>
    <scope>NUCLEOTIDE SEQUENCE [LARGE SCALE GENOMIC DNA]</scope>
    <source>
        <strain evidence="1 2">KNP414</strain>
    </source>
</reference>
<proteinExistence type="predicted"/>
<dbReference type="PATRIC" id="fig|1036673.3.peg.3972"/>
<dbReference type="KEGG" id="pms:KNP414_04319"/>
<dbReference type="Proteomes" id="UP000006620">
    <property type="component" value="Chromosome"/>
</dbReference>
<evidence type="ECO:0000313" key="2">
    <source>
        <dbReference type="Proteomes" id="UP000006620"/>
    </source>
</evidence>
<protein>
    <submittedName>
        <fullName evidence="1">Uncharacterized protein</fullName>
    </submittedName>
</protein>
<dbReference type="AlphaFoldDB" id="F8FJK1"/>
<evidence type="ECO:0000313" key="1">
    <source>
        <dbReference type="EMBL" id="AEI42851.1"/>
    </source>
</evidence>
<dbReference type="EMBL" id="CP002869">
    <property type="protein sequence ID" value="AEI42851.1"/>
    <property type="molecule type" value="Genomic_DNA"/>
</dbReference>
<gene>
    <name evidence="1" type="ordered locus">KNP414_04319</name>
</gene>
<reference evidence="2" key="1">
    <citation type="submission" date="2011-06" db="EMBL/GenBank/DDBJ databases">
        <title>Complete genome sequence of Paenibacillus mucilaginosus KNP414.</title>
        <authorList>
            <person name="Wang J."/>
            <person name="Hu S."/>
            <person name="Hu X."/>
            <person name="Zhang B."/>
            <person name="Dong D."/>
            <person name="Zhang S."/>
            <person name="Zhao K."/>
            <person name="Wu D."/>
        </authorList>
    </citation>
    <scope>NUCLEOTIDE SEQUENCE [LARGE SCALE GENOMIC DNA]</scope>
    <source>
        <strain evidence="2">KNP414</strain>
    </source>
</reference>
<name>F8FJK1_PAEMK</name>
<organism evidence="1 2">
    <name type="scientific">Paenibacillus mucilaginosus (strain KNP414)</name>
    <dbReference type="NCBI Taxonomy" id="1036673"/>
    <lineage>
        <taxon>Bacteria</taxon>
        <taxon>Bacillati</taxon>
        <taxon>Bacillota</taxon>
        <taxon>Bacilli</taxon>
        <taxon>Bacillales</taxon>
        <taxon>Paenibacillaceae</taxon>
        <taxon>Paenibacillus</taxon>
    </lineage>
</organism>
<accession>F8FJK1</accession>